<dbReference type="Pfam" id="PF01381">
    <property type="entry name" value="HTH_3"/>
    <property type="match status" value="1"/>
</dbReference>
<dbReference type="EMBL" id="JACYTR010000051">
    <property type="protein sequence ID" value="MBD8527403.1"/>
    <property type="molecule type" value="Genomic_DNA"/>
</dbReference>
<comment type="caution">
    <text evidence="3">The sequence shown here is derived from an EMBL/GenBank/DDBJ whole genome shotgun (WGS) entry which is preliminary data.</text>
</comment>
<evidence type="ECO:0000259" key="2">
    <source>
        <dbReference type="PROSITE" id="PS50943"/>
    </source>
</evidence>
<evidence type="ECO:0000313" key="4">
    <source>
        <dbReference type="Proteomes" id="UP000613768"/>
    </source>
</evidence>
<evidence type="ECO:0000256" key="1">
    <source>
        <dbReference type="SAM" id="MobiDB-lite"/>
    </source>
</evidence>
<dbReference type="RefSeq" id="WP_192030824.1">
    <property type="nucleotide sequence ID" value="NZ_JACYTR010000051.1"/>
</dbReference>
<dbReference type="CDD" id="cd00093">
    <property type="entry name" value="HTH_XRE"/>
    <property type="match status" value="1"/>
</dbReference>
<organism evidence="3 4">
    <name type="scientific">Pseudomarimonas arenosa</name>
    <dbReference type="NCBI Taxonomy" id="2774145"/>
    <lineage>
        <taxon>Bacteria</taxon>
        <taxon>Pseudomonadati</taxon>
        <taxon>Pseudomonadota</taxon>
        <taxon>Gammaproteobacteria</taxon>
        <taxon>Lysobacterales</taxon>
        <taxon>Lysobacteraceae</taxon>
        <taxon>Pseudomarimonas</taxon>
    </lineage>
</organism>
<feature type="domain" description="HTH cro/C1-type" evidence="2">
    <location>
        <begin position="20"/>
        <end position="72"/>
    </location>
</feature>
<gene>
    <name evidence="3" type="ORF">IFO71_16795</name>
</gene>
<dbReference type="Gene3D" id="1.10.260.40">
    <property type="entry name" value="lambda repressor-like DNA-binding domains"/>
    <property type="match status" value="1"/>
</dbReference>
<accession>A0AAW3ZMN0</accession>
<keyword evidence="4" id="KW-1185">Reference proteome</keyword>
<dbReference type="SMART" id="SM00530">
    <property type="entry name" value="HTH_XRE"/>
    <property type="match status" value="1"/>
</dbReference>
<proteinExistence type="predicted"/>
<protein>
    <submittedName>
        <fullName evidence="3">Helix-turn-helix domain-containing protein</fullName>
    </submittedName>
</protein>
<dbReference type="Proteomes" id="UP000613768">
    <property type="component" value="Unassembled WGS sequence"/>
</dbReference>
<feature type="region of interest" description="Disordered" evidence="1">
    <location>
        <begin position="75"/>
        <end position="101"/>
    </location>
</feature>
<name>A0AAW3ZMN0_9GAMM</name>
<sequence length="101" mass="10979">MNEEQSMTPLELLTEVGSRLKAQRLQRNIPQADLADKAGVGERTLRQLENGEGSTLETYLRVLKALGLTSVLDAVAPPPPVSPMAALERGTEPQRASRKSK</sequence>
<dbReference type="GO" id="GO:0003677">
    <property type="term" value="F:DNA binding"/>
    <property type="evidence" value="ECO:0007669"/>
    <property type="project" value="InterPro"/>
</dbReference>
<dbReference type="AlphaFoldDB" id="A0AAW3ZMN0"/>
<evidence type="ECO:0000313" key="3">
    <source>
        <dbReference type="EMBL" id="MBD8527403.1"/>
    </source>
</evidence>
<reference evidence="3 4" key="1">
    <citation type="submission" date="2020-09" db="EMBL/GenBank/DDBJ databases">
        <title>Pseudoxanthomonas sp. CAU 1598 isolated from sand of Yaerae Beach.</title>
        <authorList>
            <person name="Kim W."/>
        </authorList>
    </citation>
    <scope>NUCLEOTIDE SEQUENCE [LARGE SCALE GENOMIC DNA]</scope>
    <source>
        <strain evidence="3 4">CAU 1598</strain>
    </source>
</reference>
<dbReference type="InterPro" id="IPR010982">
    <property type="entry name" value="Lambda_DNA-bd_dom_sf"/>
</dbReference>
<dbReference type="PROSITE" id="PS50943">
    <property type="entry name" value="HTH_CROC1"/>
    <property type="match status" value="1"/>
</dbReference>
<dbReference type="SUPFAM" id="SSF47413">
    <property type="entry name" value="lambda repressor-like DNA-binding domains"/>
    <property type="match status" value="1"/>
</dbReference>
<dbReference type="InterPro" id="IPR001387">
    <property type="entry name" value="Cro/C1-type_HTH"/>
</dbReference>